<sequence>MRVRYSECPANHSELFFSVVIANYNYGRFLRQAVESALTQDWPHVEVIVVDDGSTDNSAEVIGSFGEAITAIFKENGGQREANNVGFAKSSGDVVIFLDADDVLVPGALRSIASVWRTGLTKVQVLMERVDAHGRPIHNDNAIPKIRNVIPKVPPGLSPEAIRQWAYRTSEYPTPPGSGNAWARSFLRKIFPLDASCDSFTDSTCIAMAPYMGDVETIPAPLVLYRMHGENDSAMSANTNNFGREIARALKRHHAACKACAMTGRPPPPISTLFCAPHLLQLRVASLRLTPEKHPLPGDSRLRALRDALSIPFRPNFERAAFRCLIAGWSIVTLLAPMNIARSLIRRRFV</sequence>
<accession>A0ABD5CGG1</accession>
<dbReference type="PANTHER" id="PTHR43685">
    <property type="entry name" value="GLYCOSYLTRANSFERASE"/>
    <property type="match status" value="1"/>
</dbReference>
<evidence type="ECO:0000259" key="2">
    <source>
        <dbReference type="Pfam" id="PF00535"/>
    </source>
</evidence>
<evidence type="ECO:0000313" key="4">
    <source>
        <dbReference type="Proteomes" id="UP001245184"/>
    </source>
</evidence>
<dbReference type="InterPro" id="IPR050834">
    <property type="entry name" value="Glycosyltransf_2"/>
</dbReference>
<dbReference type="InterPro" id="IPR029044">
    <property type="entry name" value="Nucleotide-diphossugar_trans"/>
</dbReference>
<dbReference type="Proteomes" id="UP001245184">
    <property type="component" value="Unassembled WGS sequence"/>
</dbReference>
<protein>
    <recommendedName>
        <fullName evidence="2">Glycosyltransferase 2-like domain-containing protein</fullName>
    </recommendedName>
</protein>
<evidence type="ECO:0000313" key="3">
    <source>
        <dbReference type="EMBL" id="MDR6204201.1"/>
    </source>
</evidence>
<dbReference type="InterPro" id="IPR001173">
    <property type="entry name" value="Glyco_trans_2-like"/>
</dbReference>
<keyword evidence="1" id="KW-0812">Transmembrane</keyword>
<dbReference type="Gene3D" id="3.90.550.10">
    <property type="entry name" value="Spore Coat Polysaccharide Biosynthesis Protein SpsA, Chain A"/>
    <property type="match status" value="1"/>
</dbReference>
<keyword evidence="1" id="KW-0472">Membrane</keyword>
<proteinExistence type="predicted"/>
<dbReference type="AlphaFoldDB" id="A0ABD5CGG1"/>
<reference evidence="3 4" key="1">
    <citation type="submission" date="2023-08" db="EMBL/GenBank/DDBJ databases">
        <title>Genome sequencing of plant associated microbes to promote plant fitness in Sorghum bicolor and Oryza sativa.</title>
        <authorList>
            <person name="Coleman-Derr D."/>
        </authorList>
    </citation>
    <scope>NUCLEOTIDE SEQUENCE [LARGE SCALE GENOMIC DNA]</scope>
    <source>
        <strain evidence="3 4">SLBN-33</strain>
    </source>
</reference>
<keyword evidence="1" id="KW-1133">Transmembrane helix</keyword>
<name>A0ABD5CGG1_9BURK</name>
<comment type="caution">
    <text evidence="3">The sequence shown here is derived from an EMBL/GenBank/DDBJ whole genome shotgun (WGS) entry which is preliminary data.</text>
</comment>
<organism evidence="3 4">
    <name type="scientific">Paraburkholderia graminis</name>
    <dbReference type="NCBI Taxonomy" id="60548"/>
    <lineage>
        <taxon>Bacteria</taxon>
        <taxon>Pseudomonadati</taxon>
        <taxon>Pseudomonadota</taxon>
        <taxon>Betaproteobacteria</taxon>
        <taxon>Burkholderiales</taxon>
        <taxon>Burkholderiaceae</taxon>
        <taxon>Paraburkholderia</taxon>
    </lineage>
</organism>
<feature type="transmembrane region" description="Helical" evidence="1">
    <location>
        <begin position="320"/>
        <end position="341"/>
    </location>
</feature>
<dbReference type="EMBL" id="JAVIZN010000002">
    <property type="protein sequence ID" value="MDR6204201.1"/>
    <property type="molecule type" value="Genomic_DNA"/>
</dbReference>
<dbReference type="SUPFAM" id="SSF53448">
    <property type="entry name" value="Nucleotide-diphospho-sugar transferases"/>
    <property type="match status" value="1"/>
</dbReference>
<evidence type="ECO:0000256" key="1">
    <source>
        <dbReference type="SAM" id="Phobius"/>
    </source>
</evidence>
<dbReference type="RefSeq" id="WP_029968938.1">
    <property type="nucleotide sequence ID" value="NZ_ATXV01000006.1"/>
</dbReference>
<dbReference type="Pfam" id="PF00535">
    <property type="entry name" value="Glycos_transf_2"/>
    <property type="match status" value="1"/>
</dbReference>
<feature type="domain" description="Glycosyltransferase 2-like" evidence="2">
    <location>
        <begin position="18"/>
        <end position="120"/>
    </location>
</feature>
<dbReference type="PANTHER" id="PTHR43685:SF11">
    <property type="entry name" value="GLYCOSYLTRANSFERASE TAGX-RELATED"/>
    <property type="match status" value="1"/>
</dbReference>
<gene>
    <name evidence="3" type="ORF">QF025_002921</name>
</gene>